<keyword evidence="1" id="KW-1133">Transmembrane helix</keyword>
<keyword evidence="1" id="KW-0472">Membrane</keyword>
<dbReference type="AlphaFoldDB" id="A0A3P3YG82"/>
<gene>
    <name evidence="2" type="ORF">PLBR_LOCUS6349</name>
</gene>
<reference evidence="2 3" key="1">
    <citation type="submission" date="2018-03" db="EMBL/GenBank/DDBJ databases">
        <authorList>
            <person name="Fogelqvist J."/>
        </authorList>
    </citation>
    <scope>NUCLEOTIDE SEQUENCE [LARGE SCALE GENOMIC DNA]</scope>
</reference>
<evidence type="ECO:0000313" key="3">
    <source>
        <dbReference type="Proteomes" id="UP000290189"/>
    </source>
</evidence>
<feature type="transmembrane region" description="Helical" evidence="1">
    <location>
        <begin position="317"/>
        <end position="335"/>
    </location>
</feature>
<feature type="transmembrane region" description="Helical" evidence="1">
    <location>
        <begin position="261"/>
        <end position="282"/>
    </location>
</feature>
<feature type="transmembrane region" description="Helical" evidence="1">
    <location>
        <begin position="288"/>
        <end position="310"/>
    </location>
</feature>
<proteinExistence type="predicted"/>
<evidence type="ECO:0000313" key="2">
    <source>
        <dbReference type="EMBL" id="SPQ99134.1"/>
    </source>
</evidence>
<dbReference type="EMBL" id="OVEO01000011">
    <property type="protein sequence ID" value="SPQ99134.1"/>
    <property type="molecule type" value="Genomic_DNA"/>
</dbReference>
<name>A0A3P3YG82_PLABS</name>
<organism evidence="2 3">
    <name type="scientific">Plasmodiophora brassicae</name>
    <name type="common">Clubroot disease agent</name>
    <dbReference type="NCBI Taxonomy" id="37360"/>
    <lineage>
        <taxon>Eukaryota</taxon>
        <taxon>Sar</taxon>
        <taxon>Rhizaria</taxon>
        <taxon>Endomyxa</taxon>
        <taxon>Phytomyxea</taxon>
        <taxon>Plasmodiophorida</taxon>
        <taxon>Plasmodiophoridae</taxon>
        <taxon>Plasmodiophora</taxon>
    </lineage>
</organism>
<geneLocation type="mitochondrion" evidence="2"/>
<dbReference type="Proteomes" id="UP000290189">
    <property type="component" value="Unassembled WGS sequence"/>
</dbReference>
<keyword evidence="1" id="KW-0812">Transmembrane</keyword>
<sequence length="357" mass="41045">MTSSAATNASDFVAEAAVARRAARKRLDDWIAAARQCALEAQAGAFRRRRVLHRMAAAVRLVQFQRWRREQVVRERHASRQLSRALRWWLARTRQVRHLVAAFYHRSLRRRVFVTWRRRLVQAVTVRRQCQEWCRERRQRVVLLGWYNAMVRLRELRAGFHVWQRRVQARAQTRRALLHWAHALSCKALLAWRRATRLHRKQVQVPPRKVPVSVSATCPCGLPTGMLCFGWVNTIAGVLGTILLIVFDAKSPGGQSPASAVVQLLPYLEMIVFGAACLTAVYKKSSRAGFITIILSGLQIVLNLVVSLVVSTMLPVALVQLAVNVYYWYVMWSYYQKLLDRDWAIAHNIPLDQVSPV</sequence>
<feature type="transmembrane region" description="Helical" evidence="1">
    <location>
        <begin position="229"/>
        <end position="249"/>
    </location>
</feature>
<protein>
    <submittedName>
        <fullName evidence="2">Uncharacterized protein</fullName>
    </submittedName>
</protein>
<keyword evidence="2" id="KW-0496">Mitochondrion</keyword>
<evidence type="ECO:0000256" key="1">
    <source>
        <dbReference type="SAM" id="Phobius"/>
    </source>
</evidence>
<accession>A0A3P3YG82</accession>